<evidence type="ECO:0000256" key="3">
    <source>
        <dbReference type="ARBA" id="ARBA00022679"/>
    </source>
</evidence>
<dbReference type="GO" id="GO:0008757">
    <property type="term" value="F:S-adenosylmethionine-dependent methyltransferase activity"/>
    <property type="evidence" value="ECO:0007669"/>
    <property type="project" value="InterPro"/>
</dbReference>
<reference evidence="5 6" key="1">
    <citation type="journal article" date="2013" name="Biodegradation">
        <title>Quantitative proteomic analysis of ibuprofen-degrading Patulibacter sp. strain I11.</title>
        <authorList>
            <person name="Almeida B."/>
            <person name="Kjeldal H."/>
            <person name="Lolas I."/>
            <person name="Knudsen A.D."/>
            <person name="Carvalho G."/>
            <person name="Nielsen K.L."/>
            <person name="Barreto Crespo M.T."/>
            <person name="Stensballe A."/>
            <person name="Nielsen J.L."/>
        </authorList>
    </citation>
    <scope>NUCLEOTIDE SEQUENCE [LARGE SCALE GENOMIC DNA]</scope>
    <source>
        <strain evidence="5 6">I11</strain>
    </source>
</reference>
<comment type="caution">
    <text evidence="5">The sequence shown here is derived from an EMBL/GenBank/DDBJ whole genome shotgun (WGS) entry which is preliminary data.</text>
</comment>
<accession>H0EAL1</accession>
<organism evidence="5 6">
    <name type="scientific">Patulibacter medicamentivorans</name>
    <dbReference type="NCBI Taxonomy" id="1097667"/>
    <lineage>
        <taxon>Bacteria</taxon>
        <taxon>Bacillati</taxon>
        <taxon>Actinomycetota</taxon>
        <taxon>Thermoleophilia</taxon>
        <taxon>Solirubrobacterales</taxon>
        <taxon>Patulibacteraceae</taxon>
        <taxon>Patulibacter</taxon>
    </lineage>
</organism>
<keyword evidence="2 5" id="KW-0489">Methyltransferase</keyword>
<evidence type="ECO:0000313" key="5">
    <source>
        <dbReference type="EMBL" id="EHN09338.1"/>
    </source>
</evidence>
<dbReference type="InterPro" id="IPR029063">
    <property type="entry name" value="SAM-dependent_MTases_sf"/>
</dbReference>
<proteinExistence type="inferred from homology"/>
<dbReference type="AlphaFoldDB" id="H0EAL1"/>
<keyword evidence="6" id="KW-1185">Reference proteome</keyword>
<dbReference type="GO" id="GO:0032259">
    <property type="term" value="P:methylation"/>
    <property type="evidence" value="ECO:0007669"/>
    <property type="project" value="UniProtKB-KW"/>
</dbReference>
<dbReference type="PANTHER" id="PTHR44942">
    <property type="entry name" value="METHYLTRANSF_11 DOMAIN-CONTAINING PROTEIN"/>
    <property type="match status" value="1"/>
</dbReference>
<dbReference type="Pfam" id="PF08241">
    <property type="entry name" value="Methyltransf_11"/>
    <property type="match status" value="1"/>
</dbReference>
<evidence type="ECO:0000259" key="4">
    <source>
        <dbReference type="Pfam" id="PF08241"/>
    </source>
</evidence>
<feature type="domain" description="Methyltransferase type 11" evidence="4">
    <location>
        <begin position="47"/>
        <end position="133"/>
    </location>
</feature>
<protein>
    <submittedName>
        <fullName evidence="5">UbiE/COQ5 methyltransferase</fullName>
    </submittedName>
</protein>
<sequence length="251" mass="26829">MPVDPLAERGFADAADRYELGRPGYPPAAVERLLDGLGLSAGATVCDLAAGTGKLTRELTGRVAHVVAVEPSAGMRAPLVAGSPDATVLDGTAEQIPLGDASVDAVLVAQAFHWFDVPVAGREIARVLRPGGGLGVLWNRGIGDGRLEDLLGGVLGEHLPSHRTFPGGDHERWSAALARLERFGPVEHDSVDHVQRLDIEGAVAQIASYSWIASLPDEQRQAVLERTRAAMADRGSVELRLRCELYWTRLR</sequence>
<dbReference type="RefSeq" id="WP_007578348.1">
    <property type="nucleotide sequence ID" value="NZ_AGUD01000295.1"/>
</dbReference>
<name>H0EAL1_9ACTN</name>
<dbReference type="SUPFAM" id="SSF53335">
    <property type="entry name" value="S-adenosyl-L-methionine-dependent methyltransferases"/>
    <property type="match status" value="1"/>
</dbReference>
<dbReference type="CDD" id="cd02440">
    <property type="entry name" value="AdoMet_MTases"/>
    <property type="match status" value="1"/>
</dbReference>
<keyword evidence="3 5" id="KW-0808">Transferase</keyword>
<dbReference type="Gene3D" id="3.40.50.150">
    <property type="entry name" value="Vaccinia Virus protein VP39"/>
    <property type="match status" value="1"/>
</dbReference>
<evidence type="ECO:0000256" key="1">
    <source>
        <dbReference type="ARBA" id="ARBA00008361"/>
    </source>
</evidence>
<gene>
    <name evidence="5" type="ORF">PAI11_38850</name>
</gene>
<dbReference type="InterPro" id="IPR051052">
    <property type="entry name" value="Diverse_substrate_MTase"/>
</dbReference>
<dbReference type="EMBL" id="AGUD01000295">
    <property type="protein sequence ID" value="EHN09338.1"/>
    <property type="molecule type" value="Genomic_DNA"/>
</dbReference>
<evidence type="ECO:0000256" key="2">
    <source>
        <dbReference type="ARBA" id="ARBA00022603"/>
    </source>
</evidence>
<evidence type="ECO:0000313" key="6">
    <source>
        <dbReference type="Proteomes" id="UP000005143"/>
    </source>
</evidence>
<dbReference type="PANTHER" id="PTHR44942:SF4">
    <property type="entry name" value="METHYLTRANSFERASE TYPE 11 DOMAIN-CONTAINING PROTEIN"/>
    <property type="match status" value="1"/>
</dbReference>
<dbReference type="InterPro" id="IPR013216">
    <property type="entry name" value="Methyltransf_11"/>
</dbReference>
<comment type="similarity">
    <text evidence="1">Belongs to the methyltransferase superfamily.</text>
</comment>
<dbReference type="PATRIC" id="fig|1097667.3.peg.3850"/>
<dbReference type="Proteomes" id="UP000005143">
    <property type="component" value="Unassembled WGS sequence"/>
</dbReference>